<dbReference type="Proteomes" id="UP000242642">
    <property type="component" value="Unassembled WGS sequence"/>
</dbReference>
<dbReference type="CDD" id="cd07571">
    <property type="entry name" value="ALP_N-acyl_transferase"/>
    <property type="match status" value="1"/>
</dbReference>
<reference evidence="12" key="1">
    <citation type="submission" date="2016-10" db="EMBL/GenBank/DDBJ databases">
        <authorList>
            <person name="Varghese N."/>
            <person name="Submissions S."/>
        </authorList>
    </citation>
    <scope>NUCLEOTIDE SEQUENCE [LARGE SCALE GENOMIC DNA]</scope>
    <source>
        <strain evidence="12">DSM 18579</strain>
    </source>
</reference>
<evidence type="ECO:0000256" key="4">
    <source>
        <dbReference type="ARBA" id="ARBA00022679"/>
    </source>
</evidence>
<evidence type="ECO:0000313" key="12">
    <source>
        <dbReference type="Proteomes" id="UP000242642"/>
    </source>
</evidence>
<evidence type="ECO:0000256" key="8">
    <source>
        <dbReference type="ARBA" id="ARBA00023315"/>
    </source>
</evidence>
<proteinExistence type="inferred from homology"/>
<dbReference type="GO" id="GO:0042158">
    <property type="term" value="P:lipoprotein biosynthetic process"/>
    <property type="evidence" value="ECO:0007669"/>
    <property type="project" value="UniProtKB-UniRule"/>
</dbReference>
<evidence type="ECO:0000256" key="2">
    <source>
        <dbReference type="ARBA" id="ARBA00010065"/>
    </source>
</evidence>
<comment type="similarity">
    <text evidence="2 9">Belongs to the CN hydrolase family. Apolipoprotein N-acyltransferase subfamily.</text>
</comment>
<evidence type="ECO:0000256" key="3">
    <source>
        <dbReference type="ARBA" id="ARBA00022475"/>
    </source>
</evidence>
<sequence>MKISISLLSKLSVAFIFGALGVLAFAPFDQYLPYNGLLIFASLAGLFFLIETIPNASKTKWIGFTWGLGFFGFGINWVYVSVAGFGGMPYLANLFIVGLLIAYLSLYPALFSYLINKLSPKNNQAKWILLAPIIWGCVEFLRGWVLTGFPWLQIGYSQINLPLRHLAPIFGVEGINIALVILSAMLMLLWRIIWTCISAKQSVAYKNFFILLSGFLLLNLSPLFLGMIKWTNEVPERAIEVTLIQPNIDQKLRWEGQELANIIDKTKQLSLPHIGRSDLIIWPETAIPSIESYQRYFLKEFDDFLRLNNTQLITGLVDMRDNGTTYNAAIVLGTKTPYELPDLSATEAIIPTEQRYFKHHLVPFGETVPLQDIMKHIAPLFNLPMSSFSQGPYISPNLIAANRNFAMAICYEIILGQQLRSNMTKDTDFILTISNDAWFGESTGPWQHLEMARMRALELGRPVLRSTNNGITAIIDANGNITAKLEQFKEGTLTENVSPTSGVTLFAQYGNYINWLVKFFLLVILLLIVKIYRKKN</sequence>
<dbReference type="PANTHER" id="PTHR38686">
    <property type="entry name" value="APOLIPOPROTEIN N-ACYLTRANSFERASE"/>
    <property type="match status" value="1"/>
</dbReference>
<dbReference type="SUPFAM" id="SSF56317">
    <property type="entry name" value="Carbon-nitrogen hydrolase"/>
    <property type="match status" value="1"/>
</dbReference>
<dbReference type="InterPro" id="IPR003010">
    <property type="entry name" value="C-N_Hydrolase"/>
</dbReference>
<feature type="transmembrane region" description="Helical" evidence="9">
    <location>
        <begin position="166"/>
        <end position="188"/>
    </location>
</feature>
<feature type="transmembrane region" description="Helical" evidence="9">
    <location>
        <begin position="7"/>
        <end position="26"/>
    </location>
</feature>
<keyword evidence="7 9" id="KW-0472">Membrane</keyword>
<feature type="transmembrane region" description="Helical" evidence="9">
    <location>
        <begin position="91"/>
        <end position="115"/>
    </location>
</feature>
<feature type="transmembrane region" description="Helical" evidence="9">
    <location>
        <begin position="512"/>
        <end position="532"/>
    </location>
</feature>
<dbReference type="AlphaFoldDB" id="A0A1I0BQJ2"/>
<evidence type="ECO:0000256" key="7">
    <source>
        <dbReference type="ARBA" id="ARBA00023136"/>
    </source>
</evidence>
<evidence type="ECO:0000313" key="11">
    <source>
        <dbReference type="EMBL" id="SET09277.1"/>
    </source>
</evidence>
<accession>A0A1I0BQJ2</accession>
<comment type="catalytic activity">
    <reaction evidence="9">
        <text>N-terminal S-1,2-diacyl-sn-glyceryl-L-cysteinyl-[lipoprotein] + a glycerophospholipid = N-acyl-S-1,2-diacyl-sn-glyceryl-L-cysteinyl-[lipoprotein] + a 2-acyl-sn-glycero-3-phospholipid + H(+)</text>
        <dbReference type="Rhea" id="RHEA:48228"/>
        <dbReference type="Rhea" id="RHEA-COMP:14681"/>
        <dbReference type="Rhea" id="RHEA-COMP:14684"/>
        <dbReference type="ChEBI" id="CHEBI:15378"/>
        <dbReference type="ChEBI" id="CHEBI:136912"/>
        <dbReference type="ChEBI" id="CHEBI:140656"/>
        <dbReference type="ChEBI" id="CHEBI:140657"/>
        <dbReference type="ChEBI" id="CHEBI:140660"/>
        <dbReference type="EC" id="2.3.1.269"/>
    </reaction>
</comment>
<dbReference type="Pfam" id="PF20154">
    <property type="entry name" value="LNT_N"/>
    <property type="match status" value="1"/>
</dbReference>
<gene>
    <name evidence="9" type="primary">lnt</name>
    <name evidence="11" type="ORF">SAMN02583745_01366</name>
</gene>
<keyword evidence="8 9" id="KW-0012">Acyltransferase</keyword>
<dbReference type="PROSITE" id="PS50263">
    <property type="entry name" value="CN_HYDROLASE"/>
    <property type="match status" value="1"/>
</dbReference>
<evidence type="ECO:0000256" key="5">
    <source>
        <dbReference type="ARBA" id="ARBA00022692"/>
    </source>
</evidence>
<feature type="transmembrane region" description="Helical" evidence="9">
    <location>
        <begin position="208"/>
        <end position="228"/>
    </location>
</feature>
<dbReference type="UniPathway" id="UPA00666"/>
<dbReference type="EC" id="2.3.1.269" evidence="9"/>
<dbReference type="Gene3D" id="3.60.110.10">
    <property type="entry name" value="Carbon-nitrogen hydrolase"/>
    <property type="match status" value="1"/>
</dbReference>
<dbReference type="STRING" id="1123402.SAMN02583745_01366"/>
<name>A0A1I0BQJ2_9GAMM</name>
<dbReference type="EMBL" id="FOHV01000008">
    <property type="protein sequence ID" value="SET09277.1"/>
    <property type="molecule type" value="Genomic_DNA"/>
</dbReference>
<evidence type="ECO:0000256" key="6">
    <source>
        <dbReference type="ARBA" id="ARBA00022989"/>
    </source>
</evidence>
<dbReference type="PANTHER" id="PTHR38686:SF1">
    <property type="entry name" value="APOLIPOPROTEIN N-ACYLTRANSFERASE"/>
    <property type="match status" value="1"/>
</dbReference>
<keyword evidence="12" id="KW-1185">Reference proteome</keyword>
<organism evidence="11 12">
    <name type="scientific">Thorsellia anophelis DSM 18579</name>
    <dbReference type="NCBI Taxonomy" id="1123402"/>
    <lineage>
        <taxon>Bacteria</taxon>
        <taxon>Pseudomonadati</taxon>
        <taxon>Pseudomonadota</taxon>
        <taxon>Gammaproteobacteria</taxon>
        <taxon>Enterobacterales</taxon>
        <taxon>Thorselliaceae</taxon>
        <taxon>Thorsellia</taxon>
    </lineage>
</organism>
<comment type="pathway">
    <text evidence="9">Protein modification; lipoprotein biosynthesis (N-acyl transfer).</text>
</comment>
<feature type="transmembrane region" description="Helical" evidence="9">
    <location>
        <begin position="32"/>
        <end position="49"/>
    </location>
</feature>
<feature type="transmembrane region" description="Helical" evidence="9">
    <location>
        <begin position="127"/>
        <end position="146"/>
    </location>
</feature>
<comment type="subcellular location">
    <subcellularLocation>
        <location evidence="1 9">Cell membrane</location>
        <topology evidence="1 9">Multi-pass membrane protein</topology>
    </subcellularLocation>
</comment>
<dbReference type="OrthoDB" id="9804277at2"/>
<keyword evidence="3 9" id="KW-1003">Cell membrane</keyword>
<dbReference type="Pfam" id="PF00795">
    <property type="entry name" value="CN_hydrolase"/>
    <property type="match status" value="1"/>
</dbReference>
<keyword evidence="6 9" id="KW-1133">Transmembrane helix</keyword>
<keyword evidence="5 9" id="KW-0812">Transmembrane</keyword>
<dbReference type="InterPro" id="IPR004563">
    <property type="entry name" value="Apolipo_AcylTrfase"/>
</dbReference>
<dbReference type="InterPro" id="IPR045378">
    <property type="entry name" value="LNT_N"/>
</dbReference>
<evidence type="ECO:0000259" key="10">
    <source>
        <dbReference type="PROSITE" id="PS50263"/>
    </source>
</evidence>
<feature type="transmembrane region" description="Helical" evidence="9">
    <location>
        <begin position="61"/>
        <end position="79"/>
    </location>
</feature>
<feature type="domain" description="CN hydrolase" evidence="10">
    <location>
        <begin position="244"/>
        <end position="499"/>
    </location>
</feature>
<evidence type="ECO:0000256" key="9">
    <source>
        <dbReference type="HAMAP-Rule" id="MF_01148"/>
    </source>
</evidence>
<dbReference type="InterPro" id="IPR036526">
    <property type="entry name" value="C-N_Hydrolase_sf"/>
</dbReference>
<dbReference type="NCBIfam" id="TIGR00546">
    <property type="entry name" value="lnt"/>
    <property type="match status" value="1"/>
</dbReference>
<dbReference type="RefSeq" id="WP_093318909.1">
    <property type="nucleotide sequence ID" value="NZ_FOHV01000008.1"/>
</dbReference>
<keyword evidence="4 9" id="KW-0808">Transferase</keyword>
<dbReference type="HAMAP" id="MF_01148">
    <property type="entry name" value="Lnt"/>
    <property type="match status" value="1"/>
</dbReference>
<protein>
    <recommendedName>
        <fullName evidence="9">Apolipoprotein N-acyltransferase</fullName>
        <shortName evidence="9">ALP N-acyltransferase</shortName>
        <ecNumber evidence="9">2.3.1.269</ecNumber>
    </recommendedName>
</protein>
<comment type="function">
    <text evidence="9">Catalyzes the phospholipid dependent N-acylation of the N-terminal cysteine of apolipoprotein, the last step in lipoprotein maturation.</text>
</comment>
<dbReference type="GO" id="GO:0016410">
    <property type="term" value="F:N-acyltransferase activity"/>
    <property type="evidence" value="ECO:0007669"/>
    <property type="project" value="UniProtKB-UniRule"/>
</dbReference>
<evidence type="ECO:0000256" key="1">
    <source>
        <dbReference type="ARBA" id="ARBA00004651"/>
    </source>
</evidence>
<keyword evidence="11" id="KW-0449">Lipoprotein</keyword>
<dbReference type="GO" id="GO:0005886">
    <property type="term" value="C:plasma membrane"/>
    <property type="evidence" value="ECO:0007669"/>
    <property type="project" value="UniProtKB-SubCell"/>
</dbReference>